<proteinExistence type="predicted"/>
<dbReference type="EnsemblPlants" id="OPUNC02G25190.1">
    <property type="protein sequence ID" value="OPUNC02G25190.1"/>
    <property type="gene ID" value="OPUNC02G25190"/>
</dbReference>
<evidence type="ECO:0000313" key="1">
    <source>
        <dbReference type="EnsemblPlants" id="OPUNC02G25190.1"/>
    </source>
</evidence>
<dbReference type="Proteomes" id="UP000026962">
    <property type="component" value="Chromosome 2"/>
</dbReference>
<dbReference type="AlphaFoldDB" id="A0A0E0K3H2"/>
<organism evidence="1">
    <name type="scientific">Oryza punctata</name>
    <name type="common">Red rice</name>
    <dbReference type="NCBI Taxonomy" id="4537"/>
    <lineage>
        <taxon>Eukaryota</taxon>
        <taxon>Viridiplantae</taxon>
        <taxon>Streptophyta</taxon>
        <taxon>Embryophyta</taxon>
        <taxon>Tracheophyta</taxon>
        <taxon>Spermatophyta</taxon>
        <taxon>Magnoliopsida</taxon>
        <taxon>Liliopsida</taxon>
        <taxon>Poales</taxon>
        <taxon>Poaceae</taxon>
        <taxon>BOP clade</taxon>
        <taxon>Oryzoideae</taxon>
        <taxon>Oryzeae</taxon>
        <taxon>Oryzinae</taxon>
        <taxon>Oryza</taxon>
    </lineage>
</organism>
<reference evidence="1" key="1">
    <citation type="submission" date="2015-04" db="UniProtKB">
        <authorList>
            <consortium name="EnsemblPlants"/>
        </authorList>
    </citation>
    <scope>IDENTIFICATION</scope>
</reference>
<evidence type="ECO:0000313" key="2">
    <source>
        <dbReference type="Proteomes" id="UP000026962"/>
    </source>
</evidence>
<accession>A0A0E0K3H2</accession>
<keyword evidence="2" id="KW-1185">Reference proteome</keyword>
<protein>
    <submittedName>
        <fullName evidence="1">Uncharacterized protein</fullName>
    </submittedName>
</protein>
<name>A0A0E0K3H2_ORYPU</name>
<reference evidence="1" key="2">
    <citation type="submission" date="2018-05" db="EMBL/GenBank/DDBJ databases">
        <title>OpunRS2 (Oryza punctata Reference Sequence Version 2).</title>
        <authorList>
            <person name="Zhang J."/>
            <person name="Kudrna D."/>
            <person name="Lee S."/>
            <person name="Talag J."/>
            <person name="Welchert J."/>
            <person name="Wing R.A."/>
        </authorList>
    </citation>
    <scope>NUCLEOTIDE SEQUENCE [LARGE SCALE GENOMIC DNA]</scope>
</reference>
<dbReference type="Gramene" id="OPUNC02G25190.1">
    <property type="protein sequence ID" value="OPUNC02G25190.1"/>
    <property type="gene ID" value="OPUNC02G25190"/>
</dbReference>
<sequence length="105" mass="11808">MAMGRIGCSGMKRPPPPPLVDFVADHPSSGITPWEAQLGQIMFSNLCEQLYGGPWRFARAAWHYRGNSGCYKVTIFFPFTLTDVVTKMGVLHRVEVFVNKSSWKT</sequence>
<dbReference type="HOGENOM" id="CLU_2240966_0_0_1"/>